<dbReference type="GO" id="GO:0016592">
    <property type="term" value="C:mediator complex"/>
    <property type="evidence" value="ECO:0007669"/>
    <property type="project" value="TreeGrafter"/>
</dbReference>
<dbReference type="InParanoid" id="A0A2V0PF98"/>
<dbReference type="EMBL" id="BDRX01000127">
    <property type="protein sequence ID" value="GBF98521.1"/>
    <property type="molecule type" value="Genomic_DNA"/>
</dbReference>
<feature type="compositionally biased region" description="Low complexity" evidence="1">
    <location>
        <begin position="93"/>
        <end position="111"/>
    </location>
</feature>
<dbReference type="OrthoDB" id="549336at2759"/>
<proteinExistence type="predicted"/>
<dbReference type="Proteomes" id="UP000247498">
    <property type="component" value="Unassembled WGS sequence"/>
</dbReference>
<organism evidence="2 3">
    <name type="scientific">Raphidocelis subcapitata</name>
    <dbReference type="NCBI Taxonomy" id="307507"/>
    <lineage>
        <taxon>Eukaryota</taxon>
        <taxon>Viridiplantae</taxon>
        <taxon>Chlorophyta</taxon>
        <taxon>core chlorophytes</taxon>
        <taxon>Chlorophyceae</taxon>
        <taxon>CS clade</taxon>
        <taxon>Sphaeropleales</taxon>
        <taxon>Selenastraceae</taxon>
        <taxon>Raphidocelis</taxon>
    </lineage>
</organism>
<feature type="region of interest" description="Disordered" evidence="1">
    <location>
        <begin position="93"/>
        <end position="124"/>
    </location>
</feature>
<dbReference type="PANTHER" id="PTHR46007">
    <property type="entry name" value="MEDIATOR OF RNA POLYMERASE II TRANSCRIPTION SUBUNIT 12"/>
    <property type="match status" value="1"/>
</dbReference>
<dbReference type="PANTHER" id="PTHR46007:SF8">
    <property type="entry name" value="C2H2-TYPE DOMAIN-CONTAINING PROTEIN"/>
    <property type="match status" value="1"/>
</dbReference>
<feature type="region of interest" description="Disordered" evidence="1">
    <location>
        <begin position="289"/>
        <end position="322"/>
    </location>
</feature>
<dbReference type="GO" id="GO:0003713">
    <property type="term" value="F:transcription coactivator activity"/>
    <property type="evidence" value="ECO:0007669"/>
    <property type="project" value="TreeGrafter"/>
</dbReference>
<protein>
    <submittedName>
        <fullName evidence="2">Uncharacterized protein</fullName>
    </submittedName>
</protein>
<feature type="region of interest" description="Disordered" evidence="1">
    <location>
        <begin position="238"/>
        <end position="270"/>
    </location>
</feature>
<comment type="caution">
    <text evidence="2">The sequence shown here is derived from an EMBL/GenBank/DDBJ whole genome shotgun (WGS) entry which is preliminary data.</text>
</comment>
<feature type="compositionally biased region" description="Gly residues" evidence="1">
    <location>
        <begin position="112"/>
        <end position="123"/>
    </location>
</feature>
<evidence type="ECO:0000313" key="3">
    <source>
        <dbReference type="Proteomes" id="UP000247498"/>
    </source>
</evidence>
<dbReference type="GO" id="GO:0045944">
    <property type="term" value="P:positive regulation of transcription by RNA polymerase II"/>
    <property type="evidence" value="ECO:0007669"/>
    <property type="project" value="TreeGrafter"/>
</dbReference>
<reference evidence="2 3" key="1">
    <citation type="journal article" date="2018" name="Sci. Rep.">
        <title>Raphidocelis subcapitata (=Pseudokirchneriella subcapitata) provides an insight into genome evolution and environmental adaptations in the Sphaeropleales.</title>
        <authorList>
            <person name="Suzuki S."/>
            <person name="Yamaguchi H."/>
            <person name="Nakajima N."/>
            <person name="Kawachi M."/>
        </authorList>
    </citation>
    <scope>NUCLEOTIDE SEQUENCE [LARGE SCALE GENOMIC DNA]</scope>
    <source>
        <strain evidence="2 3">NIES-35</strain>
    </source>
</reference>
<evidence type="ECO:0000313" key="2">
    <source>
        <dbReference type="EMBL" id="GBF98521.1"/>
    </source>
</evidence>
<feature type="region of interest" description="Disordered" evidence="1">
    <location>
        <begin position="1"/>
        <end position="35"/>
    </location>
</feature>
<name>A0A2V0PF98_9CHLO</name>
<gene>
    <name evidence="2" type="ORF">Rsub_11512</name>
</gene>
<feature type="compositionally biased region" description="Low complexity" evidence="1">
    <location>
        <begin position="245"/>
        <end position="270"/>
    </location>
</feature>
<accession>A0A2V0PF98</accession>
<dbReference type="AlphaFoldDB" id="A0A2V0PF98"/>
<keyword evidence="3" id="KW-1185">Reference proteome</keyword>
<evidence type="ECO:0000256" key="1">
    <source>
        <dbReference type="SAM" id="MobiDB-lite"/>
    </source>
</evidence>
<feature type="compositionally biased region" description="Pro residues" evidence="1">
    <location>
        <begin position="298"/>
        <end position="309"/>
    </location>
</feature>
<sequence>MGAPVRGRTAGAAQARPWPLGAASPRGPLAGGGSGKALELAAAKEWWLATVSWRASTLVVLLLLSVLTISAVRPPAAPEAALPGVPRFQRLQPQQQPGADAVAGGAAVASGGADGSSVGGGADSGAAAAAAAAPPAPPRGPAPGVLLLPTGRAPQLTRGADGADYCIPPARAHAWAPAVVLAESGSAPPYDPQLRLEDESAALPFEALAALPPELAALPHPLTAAAVAALPRRAHGLAVSAARGQQQQPQQQQQQQQQQQPQPQQLQEQQLLSKEEYDAIVAEYDDASRPAAGEGPYAPGPRQPPPPLPAGGAAPSKGQQQAEYDELVETLYEQYLAEALAELEAKGAGQQADAGQGGGAATPALPGLGAPAAPLNIGGEAAADSAAAATGKLPAAGQQALPKPLPGNFPIDFVGRRRRRRRRLAQASSSGGGGEGASDGADASAFGVALVNDVAFHDEVALGLMAALRGRGERLKVYLNKALFPPPGGPPDARGLAAFVREKLPGVAIANAYNKAGITAADVAVFASPEFNVDYAREFIAAARPRMVVVFIHEPAMNLDKLRYLVTLHPLTAIAALAPHVADAVSRRLNGAHVHWLLPTAPADCDAGCAEGFAVQGKFEASRRTYGSLWSSLLASLEGSANATAAAGSAEPGPAAARQLPLVNVVGSGELRDLSLPERLAGAVRVYRDLPYGEYFDTLCRSAAVLPLFNTDSGYTRDKISSSVLASLASGTPLLVPAGFLDTYSFLQREHVLMMEPGETEAAAMARLSASDDFPSQLLERRAALAQLRDALTAQATAKLEGLFKGAQGRPRHPGKYPPSAG</sequence>
<dbReference type="InterPro" id="IPR051647">
    <property type="entry name" value="Mediator_comp_sub12"/>
</dbReference>